<comment type="caution">
    <text evidence="2">The sequence shown here is derived from an EMBL/GenBank/DDBJ whole genome shotgun (WGS) entry which is preliminary data.</text>
</comment>
<dbReference type="SMART" id="SM00471">
    <property type="entry name" value="HDc"/>
    <property type="match status" value="1"/>
</dbReference>
<dbReference type="PANTHER" id="PTHR43155:SF2">
    <property type="entry name" value="CYCLIC DI-GMP PHOSPHODIESTERASE PA4108"/>
    <property type="match status" value="1"/>
</dbReference>
<dbReference type="Gene3D" id="1.10.3210.10">
    <property type="entry name" value="Hypothetical protein af1432"/>
    <property type="match status" value="1"/>
</dbReference>
<gene>
    <name evidence="2" type="ORF">GCM10010841_09040</name>
</gene>
<keyword evidence="3" id="KW-1185">Reference proteome</keyword>
<evidence type="ECO:0000313" key="2">
    <source>
        <dbReference type="EMBL" id="GGM02685.1"/>
    </source>
</evidence>
<dbReference type="CDD" id="cd00077">
    <property type="entry name" value="HDc"/>
    <property type="match status" value="1"/>
</dbReference>
<dbReference type="RefSeq" id="WP_188901838.1">
    <property type="nucleotide sequence ID" value="NZ_BMOM01000005.1"/>
</dbReference>
<dbReference type="PANTHER" id="PTHR43155">
    <property type="entry name" value="CYCLIC DI-GMP PHOSPHODIESTERASE PA4108-RELATED"/>
    <property type="match status" value="1"/>
</dbReference>
<feature type="domain" description="HD-GYP" evidence="1">
    <location>
        <begin position="21"/>
        <end position="219"/>
    </location>
</feature>
<dbReference type="InterPro" id="IPR003607">
    <property type="entry name" value="HD/PDEase_dom"/>
</dbReference>
<dbReference type="EMBL" id="BMOM01000005">
    <property type="protein sequence ID" value="GGM02685.1"/>
    <property type="molecule type" value="Genomic_DNA"/>
</dbReference>
<evidence type="ECO:0000259" key="1">
    <source>
        <dbReference type="PROSITE" id="PS51832"/>
    </source>
</evidence>
<dbReference type="Pfam" id="PF13487">
    <property type="entry name" value="HD_5"/>
    <property type="match status" value="1"/>
</dbReference>
<name>A0ABQ2GMM3_9DEIO</name>
<dbReference type="InterPro" id="IPR037522">
    <property type="entry name" value="HD_GYP_dom"/>
</dbReference>
<accession>A0ABQ2GMM3</accession>
<evidence type="ECO:0000313" key="3">
    <source>
        <dbReference type="Proteomes" id="UP000661918"/>
    </source>
</evidence>
<protein>
    <recommendedName>
        <fullName evidence="1">HD-GYP domain-containing protein</fullName>
    </recommendedName>
</protein>
<proteinExistence type="predicted"/>
<dbReference type="SUPFAM" id="SSF109604">
    <property type="entry name" value="HD-domain/PDEase-like"/>
    <property type="match status" value="1"/>
</dbReference>
<reference evidence="3" key="1">
    <citation type="journal article" date="2019" name="Int. J. Syst. Evol. Microbiol.">
        <title>The Global Catalogue of Microorganisms (GCM) 10K type strain sequencing project: providing services to taxonomists for standard genome sequencing and annotation.</title>
        <authorList>
            <consortium name="The Broad Institute Genomics Platform"/>
            <consortium name="The Broad Institute Genome Sequencing Center for Infectious Disease"/>
            <person name="Wu L."/>
            <person name="Ma J."/>
        </authorList>
    </citation>
    <scope>NUCLEOTIDE SEQUENCE [LARGE SCALE GENOMIC DNA]</scope>
    <source>
        <strain evidence="3">JCM 15443</strain>
    </source>
</reference>
<dbReference type="PROSITE" id="PS51832">
    <property type="entry name" value="HD_GYP"/>
    <property type="match status" value="1"/>
</dbReference>
<dbReference type="Proteomes" id="UP000661918">
    <property type="component" value="Unassembled WGS sequence"/>
</dbReference>
<organism evidence="2 3">
    <name type="scientific">Deinococcus aerophilus</name>
    <dbReference type="NCBI Taxonomy" id="522488"/>
    <lineage>
        <taxon>Bacteria</taxon>
        <taxon>Thermotogati</taxon>
        <taxon>Deinococcota</taxon>
        <taxon>Deinococci</taxon>
        <taxon>Deinococcales</taxon>
        <taxon>Deinococcaceae</taxon>
        <taxon>Deinococcus</taxon>
    </lineage>
</organism>
<sequence>MPWQLGLNLLPDTEDLGQIVTPEIQDFIEEAEAWFTSLLGRSPGGHEHRVMLLALRLAHEAGHAQTPYERRQVVWAGLLHDIGKSALDQKILEKPGTLNVQEMLIIQQHPAIGYRLAYSAPQVDAEILGGIMHHHERWDGEGYPMGLMGESIPLLARVLKVVDVYDALVSDRPYRPAWSMEEAADYLRQHAGTAFEPHLIRVFIERVLSGPSQPPYGPA</sequence>